<reference evidence="1 2" key="1">
    <citation type="submission" date="2024-05" db="EMBL/GenBank/DDBJ databases">
        <title>Culex pipiens pipiens assembly and annotation.</title>
        <authorList>
            <person name="Alout H."/>
            <person name="Durand T."/>
        </authorList>
    </citation>
    <scope>NUCLEOTIDE SEQUENCE [LARGE SCALE GENOMIC DNA]</scope>
    <source>
        <strain evidence="1">HA-2024</strain>
        <tissue evidence="1">Whole body</tissue>
    </source>
</reference>
<dbReference type="AlphaFoldDB" id="A0ABD1CJM6"/>
<organism evidence="1 2">
    <name type="scientific">Culex pipiens pipiens</name>
    <name type="common">Northern house mosquito</name>
    <dbReference type="NCBI Taxonomy" id="38569"/>
    <lineage>
        <taxon>Eukaryota</taxon>
        <taxon>Metazoa</taxon>
        <taxon>Ecdysozoa</taxon>
        <taxon>Arthropoda</taxon>
        <taxon>Hexapoda</taxon>
        <taxon>Insecta</taxon>
        <taxon>Pterygota</taxon>
        <taxon>Neoptera</taxon>
        <taxon>Endopterygota</taxon>
        <taxon>Diptera</taxon>
        <taxon>Nematocera</taxon>
        <taxon>Culicoidea</taxon>
        <taxon>Culicidae</taxon>
        <taxon>Culicinae</taxon>
        <taxon>Culicini</taxon>
        <taxon>Culex</taxon>
        <taxon>Culex</taxon>
    </lineage>
</organism>
<gene>
    <name evidence="1" type="ORF">pipiens_016815</name>
</gene>
<evidence type="ECO:0000313" key="1">
    <source>
        <dbReference type="EMBL" id="KAL1376587.1"/>
    </source>
</evidence>
<sequence>MVPKVPFHSALAVQLGEEVLTRLEELTGEVCWTAFGFSTDGTGKCRNADRRFVLRLLAADVLVLLLDLLALRLDLPEQLPVRRAEPEPRVNHGLILVDAELAVLPSAIVHKKFLGRSSICVVLLLILSENPELIVSASEKSIGVRSSIFRRVVPRCCSGRLLAVAVLVGELGVERAEIARAELLALWLIRRLLRLALALLLRRARLSSFLLLLILFSSSNPQIIDSGLSRIVNGYYYPQQPPIIVNCPPTVVIVNPSAATAAPTTPTTTTLGPIRFPSSKK</sequence>
<protein>
    <submittedName>
        <fullName evidence="1">Uncharacterized protein</fullName>
    </submittedName>
</protein>
<evidence type="ECO:0000313" key="2">
    <source>
        <dbReference type="Proteomes" id="UP001562425"/>
    </source>
</evidence>
<keyword evidence="2" id="KW-1185">Reference proteome</keyword>
<proteinExistence type="predicted"/>
<name>A0ABD1CJM6_CULPP</name>
<accession>A0ABD1CJM6</accession>
<comment type="caution">
    <text evidence="1">The sequence shown here is derived from an EMBL/GenBank/DDBJ whole genome shotgun (WGS) entry which is preliminary data.</text>
</comment>
<dbReference type="Proteomes" id="UP001562425">
    <property type="component" value="Unassembled WGS sequence"/>
</dbReference>
<dbReference type="EMBL" id="JBEHCU010011561">
    <property type="protein sequence ID" value="KAL1376587.1"/>
    <property type="molecule type" value="Genomic_DNA"/>
</dbReference>